<dbReference type="STRING" id="872970.SAMN04488134_102182"/>
<evidence type="ECO:0000259" key="4">
    <source>
        <dbReference type="PROSITE" id="PS50949"/>
    </source>
</evidence>
<dbReference type="PROSITE" id="PS50949">
    <property type="entry name" value="HTH_GNTR"/>
    <property type="match status" value="1"/>
</dbReference>
<evidence type="ECO:0000256" key="2">
    <source>
        <dbReference type="ARBA" id="ARBA00023125"/>
    </source>
</evidence>
<accession>A0A1H8K697</accession>
<name>A0A1H8K697_9BACI</name>
<dbReference type="Proteomes" id="UP000199300">
    <property type="component" value="Unassembled WGS sequence"/>
</dbReference>
<dbReference type="AlphaFoldDB" id="A0A1H8K697"/>
<keyword evidence="1" id="KW-0805">Transcription regulation</keyword>
<dbReference type="EMBL" id="FODJ01000002">
    <property type="protein sequence ID" value="SEN88227.1"/>
    <property type="molecule type" value="Genomic_DNA"/>
</dbReference>
<dbReference type="GO" id="GO:0003700">
    <property type="term" value="F:DNA-binding transcription factor activity"/>
    <property type="evidence" value="ECO:0007669"/>
    <property type="project" value="InterPro"/>
</dbReference>
<evidence type="ECO:0000313" key="5">
    <source>
        <dbReference type="EMBL" id="SEN88227.1"/>
    </source>
</evidence>
<keyword evidence="3" id="KW-0804">Transcription</keyword>
<dbReference type="PANTHER" id="PTHR38445:SF6">
    <property type="entry name" value="GNTR-FAMILY TRANSCRIPTIONAL REGULATOR"/>
    <property type="match status" value="1"/>
</dbReference>
<dbReference type="InterPro" id="IPR036388">
    <property type="entry name" value="WH-like_DNA-bd_sf"/>
</dbReference>
<dbReference type="CDD" id="cd07377">
    <property type="entry name" value="WHTH_GntR"/>
    <property type="match status" value="1"/>
</dbReference>
<dbReference type="PANTHER" id="PTHR38445">
    <property type="entry name" value="HTH-TYPE TRANSCRIPTIONAL REPRESSOR YTRA"/>
    <property type="match status" value="1"/>
</dbReference>
<feature type="domain" description="HTH gntR-type" evidence="4">
    <location>
        <begin position="9"/>
        <end position="77"/>
    </location>
</feature>
<organism evidence="5 6">
    <name type="scientific">Amphibacillus marinus</name>
    <dbReference type="NCBI Taxonomy" id="872970"/>
    <lineage>
        <taxon>Bacteria</taxon>
        <taxon>Bacillati</taxon>
        <taxon>Bacillota</taxon>
        <taxon>Bacilli</taxon>
        <taxon>Bacillales</taxon>
        <taxon>Bacillaceae</taxon>
        <taxon>Amphibacillus</taxon>
    </lineage>
</organism>
<dbReference type="RefSeq" id="WP_091495371.1">
    <property type="nucleotide sequence ID" value="NZ_FODJ01000002.1"/>
</dbReference>
<reference evidence="5 6" key="1">
    <citation type="submission" date="2016-10" db="EMBL/GenBank/DDBJ databases">
        <authorList>
            <person name="de Groot N.N."/>
        </authorList>
    </citation>
    <scope>NUCLEOTIDE SEQUENCE [LARGE SCALE GENOMIC DNA]</scope>
    <source>
        <strain evidence="5 6">CGMCC 1.10434</strain>
    </source>
</reference>
<protein>
    <submittedName>
        <fullName evidence="5">DNA-binding transcriptional regulator YhcF, GntR family</fullName>
    </submittedName>
</protein>
<dbReference type="SUPFAM" id="SSF46785">
    <property type="entry name" value="Winged helix' DNA-binding domain"/>
    <property type="match status" value="1"/>
</dbReference>
<evidence type="ECO:0000256" key="1">
    <source>
        <dbReference type="ARBA" id="ARBA00023015"/>
    </source>
</evidence>
<dbReference type="InterPro" id="IPR036390">
    <property type="entry name" value="WH_DNA-bd_sf"/>
</dbReference>
<keyword evidence="6" id="KW-1185">Reference proteome</keyword>
<dbReference type="GO" id="GO:0003677">
    <property type="term" value="F:DNA binding"/>
    <property type="evidence" value="ECO:0007669"/>
    <property type="project" value="UniProtKB-KW"/>
</dbReference>
<dbReference type="SMART" id="SM00345">
    <property type="entry name" value="HTH_GNTR"/>
    <property type="match status" value="1"/>
</dbReference>
<dbReference type="Pfam" id="PF00392">
    <property type="entry name" value="GntR"/>
    <property type="match status" value="1"/>
</dbReference>
<evidence type="ECO:0000313" key="6">
    <source>
        <dbReference type="Proteomes" id="UP000199300"/>
    </source>
</evidence>
<dbReference type="OrthoDB" id="362473at2"/>
<gene>
    <name evidence="5" type="ORF">SAMN04488134_102182</name>
</gene>
<sequence length="125" mass="14338">MPKEFQSSRPIYMQIVDQIIINILQGKQRRNAKLLSVREMAIEMGVNPNTLQRAYGELERMGVVETKRGQGTFVVDNPNLFEQLRCNMQAEIVGQYVEEMKKLGVSNSEMINLVKSFLEGDAYDH</sequence>
<keyword evidence="2 5" id="KW-0238">DNA-binding</keyword>
<proteinExistence type="predicted"/>
<dbReference type="InterPro" id="IPR000524">
    <property type="entry name" value="Tscrpt_reg_HTH_GntR"/>
</dbReference>
<evidence type="ECO:0000256" key="3">
    <source>
        <dbReference type="ARBA" id="ARBA00023163"/>
    </source>
</evidence>
<dbReference type="Gene3D" id="1.10.10.10">
    <property type="entry name" value="Winged helix-like DNA-binding domain superfamily/Winged helix DNA-binding domain"/>
    <property type="match status" value="1"/>
</dbReference>